<organism evidence="1 2">
    <name type="scientific">Artemia franciscana</name>
    <name type="common">Brine shrimp</name>
    <name type="synonym">Artemia sanfranciscana</name>
    <dbReference type="NCBI Taxonomy" id="6661"/>
    <lineage>
        <taxon>Eukaryota</taxon>
        <taxon>Metazoa</taxon>
        <taxon>Ecdysozoa</taxon>
        <taxon>Arthropoda</taxon>
        <taxon>Crustacea</taxon>
        <taxon>Branchiopoda</taxon>
        <taxon>Anostraca</taxon>
        <taxon>Artemiidae</taxon>
        <taxon>Artemia</taxon>
    </lineage>
</organism>
<protein>
    <submittedName>
        <fullName evidence="1">Uncharacterized protein</fullName>
    </submittedName>
</protein>
<comment type="caution">
    <text evidence="1">The sequence shown here is derived from an EMBL/GenBank/DDBJ whole genome shotgun (WGS) entry which is preliminary data.</text>
</comment>
<proteinExistence type="predicted"/>
<gene>
    <name evidence="1" type="ORF">QYM36_007122</name>
</gene>
<keyword evidence="2" id="KW-1185">Reference proteome</keyword>
<dbReference type="AlphaFoldDB" id="A0AA88I2A2"/>
<evidence type="ECO:0000313" key="1">
    <source>
        <dbReference type="EMBL" id="KAK2716866.1"/>
    </source>
</evidence>
<sequence length="156" mass="17751">MGSIHAKSLIVLDISENSFESKTQLNNFISAFKTQMIAIAVETFSTNPSGVINRDFVELARTLQDFSVLRYLSFVGIEMPVELCLQVVQELCLCQSLKIVVLSPAYDPEYPSTFRRQLRSAVESVVELRNGSFSIYWMDFSIYDPMIYDLDDPDDI</sequence>
<accession>A0AA88I2A2</accession>
<name>A0AA88I2A2_ARTSF</name>
<reference evidence="1" key="1">
    <citation type="submission" date="2023-07" db="EMBL/GenBank/DDBJ databases">
        <title>Chromosome-level genome assembly of Artemia franciscana.</title>
        <authorList>
            <person name="Jo E."/>
        </authorList>
    </citation>
    <scope>NUCLEOTIDE SEQUENCE</scope>
    <source>
        <tissue evidence="1">Whole body</tissue>
    </source>
</reference>
<dbReference type="EMBL" id="JAVRJZ010000011">
    <property type="protein sequence ID" value="KAK2716866.1"/>
    <property type="molecule type" value="Genomic_DNA"/>
</dbReference>
<dbReference type="Proteomes" id="UP001187531">
    <property type="component" value="Unassembled WGS sequence"/>
</dbReference>
<evidence type="ECO:0000313" key="2">
    <source>
        <dbReference type="Proteomes" id="UP001187531"/>
    </source>
</evidence>